<evidence type="ECO:0000313" key="3">
    <source>
        <dbReference type="Proteomes" id="UP000034646"/>
    </source>
</evidence>
<dbReference type="InterPro" id="IPR036013">
    <property type="entry name" value="Band_7/SPFH_dom_sf"/>
</dbReference>
<sequence>MLSSYWWVLAIVLALVALIAHRWTFRVFGALMVPEDSIAVVKKKFVLFGKNRTLPDGKIIALNGEAGIQADTLAPGLHWCIWLWQYEVNLIRFITIEEGTIGIVEARDGVPLPAGRVLAKKVNCDSFQSARAFLTNGGERGPQITVIPPGTYRINTALFTVDLMPVLDIPDNQVGIVTTKEGTPLPTGEIAGREVQGHNSFQDAQAFINAGGFKGLQEQVILAGRYFINPLFAKVEMKEMTSVPIANVGVVIAFVGAEGHDVTGEAFKHGNLVSRGQKGVWVDPLDPGKYAINPYTHKVECVPTANVVLNWATGKTEAHQLDKNLSTITVRSSDGFKFNLDVSQIIHIPRNEAPKVIARFGNMSNLVTQVLEPTIGNYFRNAAQRSDAIDFLKNRSERQNEAKAAIAAGLTDYNVNAVDTLIGDIVPPEELMKTLTDRKLAEQRKVTFDTQKTAEETRKELEQAKAIADTQANVVSSQRTVEIAKFNAEAAVNNANGVAQSRIINAEAEARATIVTGNAEGTRITAVGEAEAKVIQLKTNAVGQGNFALIEVGKALAASGLKLVPDIIAGGGAEGGNSGIVQVLMAGLLRDMATKRQNEANTAIEEPKA</sequence>
<dbReference type="InterPro" id="IPR001107">
    <property type="entry name" value="Band_7"/>
</dbReference>
<dbReference type="SUPFAM" id="SSF117892">
    <property type="entry name" value="Band 7/SPFH domain"/>
    <property type="match status" value="1"/>
</dbReference>
<dbReference type="EMBL" id="LCFS01000001">
    <property type="protein sequence ID" value="KKT01260.1"/>
    <property type="molecule type" value="Genomic_DNA"/>
</dbReference>
<organism evidence="2 3">
    <name type="scientific">Candidatus Nomurabacteria bacterium GW2011_GWA2_43_15</name>
    <dbReference type="NCBI Taxonomy" id="1618738"/>
    <lineage>
        <taxon>Bacteria</taxon>
        <taxon>Candidatus Nomuraibacteriota</taxon>
    </lineage>
</organism>
<dbReference type="Pfam" id="PF01145">
    <property type="entry name" value="Band_7"/>
    <property type="match status" value="1"/>
</dbReference>
<evidence type="ECO:0000259" key="1">
    <source>
        <dbReference type="Pfam" id="PF01145"/>
    </source>
</evidence>
<comment type="caution">
    <text evidence="2">The sequence shown here is derived from an EMBL/GenBank/DDBJ whole genome shotgun (WGS) entry which is preliminary data.</text>
</comment>
<proteinExistence type="predicted"/>
<protein>
    <submittedName>
        <fullName evidence="2">Band 7 protein</fullName>
    </submittedName>
</protein>
<reference evidence="2 3" key="1">
    <citation type="journal article" date="2015" name="Nature">
        <title>rRNA introns, odd ribosomes, and small enigmatic genomes across a large radiation of phyla.</title>
        <authorList>
            <person name="Brown C.T."/>
            <person name="Hug L.A."/>
            <person name="Thomas B.C."/>
            <person name="Sharon I."/>
            <person name="Castelle C.J."/>
            <person name="Singh A."/>
            <person name="Wilkins M.J."/>
            <person name="Williams K.H."/>
            <person name="Banfield J.F."/>
        </authorList>
    </citation>
    <scope>NUCLEOTIDE SEQUENCE [LARGE SCALE GENOMIC DNA]</scope>
</reference>
<evidence type="ECO:0000313" key="2">
    <source>
        <dbReference type="EMBL" id="KKT01260.1"/>
    </source>
</evidence>
<gene>
    <name evidence="2" type="ORF">UV76_C0001G0018</name>
</gene>
<dbReference type="AlphaFoldDB" id="A0A0G1DUE1"/>
<dbReference type="Gene3D" id="3.30.479.30">
    <property type="entry name" value="Band 7 domain"/>
    <property type="match status" value="1"/>
</dbReference>
<accession>A0A0G1DUE1</accession>
<dbReference type="Proteomes" id="UP000034646">
    <property type="component" value="Unassembled WGS sequence"/>
</dbReference>
<dbReference type="PATRIC" id="fig|1618738.3.peg.21"/>
<name>A0A0G1DUE1_9BACT</name>
<dbReference type="STRING" id="1618738.UV76_C0001G0018"/>
<feature type="domain" description="Band 7" evidence="1">
    <location>
        <begin position="278"/>
        <end position="458"/>
    </location>
</feature>